<dbReference type="Proteomes" id="UP000011135">
    <property type="component" value="Unassembled WGS sequence"/>
</dbReference>
<dbReference type="PROSITE" id="PS51462">
    <property type="entry name" value="NUDIX"/>
    <property type="match status" value="1"/>
</dbReference>
<evidence type="ECO:0000313" key="9">
    <source>
        <dbReference type="Proteomes" id="UP000011135"/>
    </source>
</evidence>
<dbReference type="PANTHER" id="PTHR12992:SF11">
    <property type="entry name" value="MITOCHONDRIAL COENZYME A DIPHOSPHATASE NUDT8"/>
    <property type="match status" value="1"/>
</dbReference>
<evidence type="ECO:0000256" key="5">
    <source>
        <dbReference type="ARBA" id="ARBA00022842"/>
    </source>
</evidence>
<comment type="cofactor">
    <cofactor evidence="2">
        <name>Mg(2+)</name>
        <dbReference type="ChEBI" id="CHEBI:18420"/>
    </cofactor>
</comment>
<dbReference type="InterPro" id="IPR015797">
    <property type="entry name" value="NUDIX_hydrolase-like_dom_sf"/>
</dbReference>
<keyword evidence="3" id="KW-0479">Metal-binding</keyword>
<dbReference type="CDD" id="cd03426">
    <property type="entry name" value="NUDIX_CoAse_Nudt7"/>
    <property type="match status" value="1"/>
</dbReference>
<dbReference type="eggNOG" id="COG0494">
    <property type="taxonomic scope" value="Bacteria"/>
</dbReference>
<evidence type="ECO:0000256" key="4">
    <source>
        <dbReference type="ARBA" id="ARBA00022801"/>
    </source>
</evidence>
<dbReference type="InterPro" id="IPR045121">
    <property type="entry name" value="CoAse"/>
</dbReference>
<evidence type="ECO:0000313" key="8">
    <source>
        <dbReference type="EMBL" id="ELR71596.1"/>
    </source>
</evidence>
<keyword evidence="5" id="KW-0460">Magnesium</keyword>
<evidence type="ECO:0000256" key="6">
    <source>
        <dbReference type="ARBA" id="ARBA00023211"/>
    </source>
</evidence>
<dbReference type="RefSeq" id="WP_009579920.1">
    <property type="nucleotide sequence ID" value="NZ_AMZN01000037.1"/>
</dbReference>
<dbReference type="InterPro" id="IPR000086">
    <property type="entry name" value="NUDIX_hydrolase_dom"/>
</dbReference>
<keyword evidence="4 8" id="KW-0378">Hydrolase</keyword>
<dbReference type="SUPFAM" id="SSF55811">
    <property type="entry name" value="Nudix"/>
    <property type="match status" value="1"/>
</dbReference>
<organism evidence="8 9">
    <name type="scientific">Fulvivirga imtechensis AK7</name>
    <dbReference type="NCBI Taxonomy" id="1237149"/>
    <lineage>
        <taxon>Bacteria</taxon>
        <taxon>Pseudomonadati</taxon>
        <taxon>Bacteroidota</taxon>
        <taxon>Cytophagia</taxon>
        <taxon>Cytophagales</taxon>
        <taxon>Fulvivirgaceae</taxon>
        <taxon>Fulvivirga</taxon>
    </lineage>
</organism>
<proteinExistence type="predicted"/>
<dbReference type="AlphaFoldDB" id="L8JRJ0"/>
<dbReference type="STRING" id="1237149.C900_02511"/>
<evidence type="ECO:0000256" key="3">
    <source>
        <dbReference type="ARBA" id="ARBA00022723"/>
    </source>
</evidence>
<dbReference type="GO" id="GO:0046872">
    <property type="term" value="F:metal ion binding"/>
    <property type="evidence" value="ECO:0007669"/>
    <property type="project" value="UniProtKB-KW"/>
</dbReference>
<comment type="caution">
    <text evidence="8">The sequence shown here is derived from an EMBL/GenBank/DDBJ whole genome shotgun (WGS) entry which is preliminary data.</text>
</comment>
<dbReference type="Pfam" id="PF00293">
    <property type="entry name" value="NUDIX"/>
    <property type="match status" value="1"/>
</dbReference>
<reference evidence="8 9" key="1">
    <citation type="submission" date="2012-12" db="EMBL/GenBank/DDBJ databases">
        <title>Genome assembly of Fulvivirga imtechensis AK7.</title>
        <authorList>
            <person name="Nupur N."/>
            <person name="Khatri I."/>
            <person name="Kumar R."/>
            <person name="Subramanian S."/>
            <person name="Pinnaka A."/>
        </authorList>
    </citation>
    <scope>NUCLEOTIDE SEQUENCE [LARGE SCALE GENOMIC DNA]</scope>
    <source>
        <strain evidence="8 9">AK7</strain>
    </source>
</reference>
<feature type="domain" description="Nudix hydrolase" evidence="7">
    <location>
        <begin position="42"/>
        <end position="177"/>
    </location>
</feature>
<dbReference type="PATRIC" id="fig|1237149.3.peg.2378"/>
<evidence type="ECO:0000259" key="7">
    <source>
        <dbReference type="PROSITE" id="PS51462"/>
    </source>
</evidence>
<gene>
    <name evidence="8" type="ORF">C900_02511</name>
</gene>
<keyword evidence="6" id="KW-0464">Manganese</keyword>
<evidence type="ECO:0000256" key="2">
    <source>
        <dbReference type="ARBA" id="ARBA00001946"/>
    </source>
</evidence>
<dbReference type="GO" id="GO:0010945">
    <property type="term" value="F:coenzyme A diphosphatase activity"/>
    <property type="evidence" value="ECO:0007669"/>
    <property type="project" value="InterPro"/>
</dbReference>
<name>L8JRJ0_9BACT</name>
<protein>
    <submittedName>
        <fullName evidence="8">NUDIX hydrolase</fullName>
    </submittedName>
</protein>
<comment type="cofactor">
    <cofactor evidence="1">
        <name>Mn(2+)</name>
        <dbReference type="ChEBI" id="CHEBI:29035"/>
    </cofactor>
</comment>
<dbReference type="PANTHER" id="PTHR12992">
    <property type="entry name" value="NUDIX HYDROLASE"/>
    <property type="match status" value="1"/>
</dbReference>
<dbReference type="Gene3D" id="3.90.79.10">
    <property type="entry name" value="Nucleoside Triphosphate Pyrophosphohydrolase"/>
    <property type="match status" value="1"/>
</dbReference>
<keyword evidence="9" id="KW-1185">Reference proteome</keyword>
<dbReference type="EMBL" id="AMZN01000037">
    <property type="protein sequence ID" value="ELR71596.1"/>
    <property type="molecule type" value="Genomic_DNA"/>
</dbReference>
<sequence length="212" mass="23665">MIKEFVKNLEGRLKRPLPGAEAQKLMMPVESINSRFDLNQNNARLGGVLILFYPSDGEIYLPLTQRHDYGGTHGGQVSFPGGKWEEGDLDLEHTALRETSEEIGVNMSDIAVIGRLTDLYIPPSNFRVTPVVGFTEKKPQFNIDPYEVKELVETPLSLLVKKSTVKRKDILVRGSYSLNAPFFDIAGKTVWGATAMMLSELVEVVKELKSNL</sequence>
<accession>L8JRJ0</accession>
<evidence type="ECO:0000256" key="1">
    <source>
        <dbReference type="ARBA" id="ARBA00001936"/>
    </source>
</evidence>